<evidence type="ECO:0000313" key="4">
    <source>
        <dbReference type="Proteomes" id="UP000185612"/>
    </source>
</evidence>
<dbReference type="PANTHER" id="PTHR43185">
    <property type="entry name" value="FERROUS IRON TRANSPORT PROTEIN B"/>
    <property type="match status" value="1"/>
</dbReference>
<dbReference type="Pfam" id="PF02421">
    <property type="entry name" value="FeoB_N"/>
    <property type="match status" value="1"/>
</dbReference>
<keyword evidence="4" id="KW-1185">Reference proteome</keyword>
<dbReference type="OrthoDB" id="9809127at2"/>
<dbReference type="InterPro" id="IPR011640">
    <property type="entry name" value="Fe2_transport_prot_B_C"/>
</dbReference>
<organism evidence="3 4">
    <name type="scientific">Buchananella hordeovulneris</name>
    <dbReference type="NCBI Taxonomy" id="52770"/>
    <lineage>
        <taxon>Bacteria</taxon>
        <taxon>Bacillati</taxon>
        <taxon>Actinomycetota</taxon>
        <taxon>Actinomycetes</taxon>
        <taxon>Actinomycetales</taxon>
        <taxon>Actinomycetaceae</taxon>
        <taxon>Buchananella</taxon>
    </lineage>
</organism>
<keyword evidence="1" id="KW-0472">Membrane</keyword>
<dbReference type="Pfam" id="PF07670">
    <property type="entry name" value="Gate"/>
    <property type="match status" value="2"/>
</dbReference>
<feature type="transmembrane region" description="Helical" evidence="1">
    <location>
        <begin position="408"/>
        <end position="428"/>
    </location>
</feature>
<dbReference type="STRING" id="52770.BSZ40_03855"/>
<feature type="transmembrane region" description="Helical" evidence="1">
    <location>
        <begin position="588"/>
        <end position="613"/>
    </location>
</feature>
<reference evidence="4" key="1">
    <citation type="submission" date="2016-12" db="EMBL/GenBank/DDBJ databases">
        <authorList>
            <person name="Meng X."/>
        </authorList>
    </citation>
    <scope>NUCLEOTIDE SEQUENCE [LARGE SCALE GENOMIC DNA]</scope>
    <source>
        <strain evidence="4">DSM 20732</strain>
    </source>
</reference>
<feature type="domain" description="FeoB-type G" evidence="2">
    <location>
        <begin position="20"/>
        <end position="187"/>
    </location>
</feature>
<sequence length="650" mass="70030">MSGQSGACHAQPTAVAAPGAKRIALLGAPNSGKTTLFNALTGLKARVGNYPGVTVARISGKAWTPTGYVTIDDLPGTYSLYPISPDEEVVIDHLAGTLDPESKPDALVLVVDVTTLRRSFAVIVRALSYQLPTLLVLTMTDEFAVRGGQIDVPALARALGLPVVPVVGHRAHGIPALQELLGEPETWRRPPLPPPTDEREQEIWVDSILTAARYEPAQPDRRTSRIDSVLLHPVFGVVVFALVMFAFFQTIFRLAAPLQDKVEQLFGWLGEMAGAHISHELTSRFVSEALIGGVGAVLVFVPQIFLLFLLISILEGVGYLARAAFIMDRAMSVVGLEGRAFVAMLSSLACAIPGIMATRTLPRAADRVATMLSAPLMTCSARLPVYVLLVSMLVPADARVGFFDARGVVMFGLYVLGAVAAMYAAWAVKRGLAHRQAAAPFYMELPPYRMPTFKSLLLSVWRPCSGFVRRAGTVILLATVVVWALVTLPLRGDEELLEAGVNPADPTAVAAYTTDHSYAASVGRFVEPVFSPLGFEWRTNVGLLASLTAREVFVSTLGTIVKASDPEDPQAELANLKYTDGPDAGKPIFTVPTTGALIVFFAFAMQCMATLATMRREAGSWQMPIFAFLAYFALAWTAAWATRMVLGLFW</sequence>
<dbReference type="PANTHER" id="PTHR43185:SF1">
    <property type="entry name" value="FE(2+) TRANSPORTER FEOB"/>
    <property type="match status" value="1"/>
</dbReference>
<name>A0A1Q5PXE2_9ACTO</name>
<dbReference type="InterPro" id="IPR030389">
    <property type="entry name" value="G_FEOB_dom"/>
</dbReference>
<evidence type="ECO:0000259" key="2">
    <source>
        <dbReference type="PROSITE" id="PS51711"/>
    </source>
</evidence>
<dbReference type="SUPFAM" id="SSF52540">
    <property type="entry name" value="P-loop containing nucleoside triphosphate hydrolases"/>
    <property type="match status" value="1"/>
</dbReference>
<proteinExistence type="predicted"/>
<dbReference type="AlphaFoldDB" id="A0A1Q5PXE2"/>
<gene>
    <name evidence="3" type="ORF">BSZ40_03855</name>
</gene>
<evidence type="ECO:0000256" key="1">
    <source>
        <dbReference type="SAM" id="Phobius"/>
    </source>
</evidence>
<dbReference type="InterPro" id="IPR027417">
    <property type="entry name" value="P-loop_NTPase"/>
</dbReference>
<dbReference type="InterPro" id="IPR011642">
    <property type="entry name" value="Gate_dom"/>
</dbReference>
<dbReference type="CDD" id="cd01879">
    <property type="entry name" value="FeoB"/>
    <property type="match status" value="1"/>
</dbReference>
<dbReference type="GO" id="GO:0015093">
    <property type="term" value="F:ferrous iron transmembrane transporter activity"/>
    <property type="evidence" value="ECO:0007669"/>
    <property type="project" value="InterPro"/>
</dbReference>
<dbReference type="GO" id="GO:0005525">
    <property type="term" value="F:GTP binding"/>
    <property type="evidence" value="ECO:0007669"/>
    <property type="project" value="InterPro"/>
</dbReference>
<dbReference type="EMBL" id="MQVS01000003">
    <property type="protein sequence ID" value="OKL52060.1"/>
    <property type="molecule type" value="Genomic_DNA"/>
</dbReference>
<dbReference type="PRINTS" id="PR00326">
    <property type="entry name" value="GTP1OBG"/>
</dbReference>
<keyword evidence="1" id="KW-1133">Transmembrane helix</keyword>
<feature type="transmembrane region" description="Helical" evidence="1">
    <location>
        <begin position="625"/>
        <end position="649"/>
    </location>
</feature>
<dbReference type="GO" id="GO:0005886">
    <property type="term" value="C:plasma membrane"/>
    <property type="evidence" value="ECO:0007669"/>
    <property type="project" value="TreeGrafter"/>
</dbReference>
<dbReference type="RefSeq" id="WP_073823497.1">
    <property type="nucleotide sequence ID" value="NZ_JAUNKL010000040.1"/>
</dbReference>
<accession>A0A1Q5PXE2</accession>
<dbReference type="InterPro" id="IPR050860">
    <property type="entry name" value="FeoB_GTPase"/>
</dbReference>
<dbReference type="InParanoid" id="A0A1Q5PXE2"/>
<feature type="transmembrane region" description="Helical" evidence="1">
    <location>
        <begin position="230"/>
        <end position="252"/>
    </location>
</feature>
<dbReference type="Proteomes" id="UP000185612">
    <property type="component" value="Unassembled WGS sequence"/>
</dbReference>
<feature type="transmembrane region" description="Helical" evidence="1">
    <location>
        <begin position="289"/>
        <end position="320"/>
    </location>
</feature>
<protein>
    <submittedName>
        <fullName evidence="3">Ferrous iron transporter B</fullName>
    </submittedName>
</protein>
<keyword evidence="1" id="KW-0812">Transmembrane</keyword>
<comment type="caution">
    <text evidence="3">The sequence shown here is derived from an EMBL/GenBank/DDBJ whole genome shotgun (WGS) entry which is preliminary data.</text>
</comment>
<dbReference type="Pfam" id="PF07664">
    <property type="entry name" value="FeoB_C"/>
    <property type="match status" value="1"/>
</dbReference>
<feature type="transmembrane region" description="Helical" evidence="1">
    <location>
        <begin position="467"/>
        <end position="486"/>
    </location>
</feature>
<dbReference type="InterPro" id="IPR006073">
    <property type="entry name" value="GTP-bd"/>
</dbReference>
<dbReference type="Gene3D" id="3.40.50.300">
    <property type="entry name" value="P-loop containing nucleotide triphosphate hydrolases"/>
    <property type="match status" value="1"/>
</dbReference>
<evidence type="ECO:0000313" key="3">
    <source>
        <dbReference type="EMBL" id="OKL52060.1"/>
    </source>
</evidence>
<dbReference type="PROSITE" id="PS51711">
    <property type="entry name" value="G_FEOB"/>
    <property type="match status" value="1"/>
</dbReference>